<keyword evidence="2" id="KW-1185">Reference proteome</keyword>
<evidence type="ECO:0000313" key="1">
    <source>
        <dbReference type="EMBL" id="KRL19534.1"/>
    </source>
</evidence>
<name>A0A0R1NGF1_9LACO</name>
<dbReference type="NCBIfam" id="NF033832">
    <property type="entry name" value="sce7726_fam"/>
    <property type="match status" value="1"/>
</dbReference>
<gene>
    <name evidence="1" type="ORF">FC98_GL002118</name>
</gene>
<dbReference type="AlphaFoldDB" id="A0A0R1NGF1"/>
<accession>A0A0R1NGF1</accession>
<comment type="caution">
    <text evidence="1">The sequence shown here is derived from an EMBL/GenBank/DDBJ whole genome shotgun (WGS) entry which is preliminary data.</text>
</comment>
<dbReference type="Proteomes" id="UP000051439">
    <property type="component" value="Unassembled WGS sequence"/>
</dbReference>
<protein>
    <recommendedName>
        <fullName evidence="3">Sce7726 family protein</fullName>
    </recommendedName>
</protein>
<organism evidence="1 2">
    <name type="scientific">Lentilactobacillus kisonensis DSM 19906 = JCM 15041</name>
    <dbReference type="NCBI Taxonomy" id="1423766"/>
    <lineage>
        <taxon>Bacteria</taxon>
        <taxon>Bacillati</taxon>
        <taxon>Bacillota</taxon>
        <taxon>Bacilli</taxon>
        <taxon>Lactobacillales</taxon>
        <taxon>Lactobacillaceae</taxon>
        <taxon>Lentilactobacillus</taxon>
    </lineage>
</organism>
<dbReference type="PATRIC" id="fig|1423766.4.peg.2197"/>
<evidence type="ECO:0000313" key="2">
    <source>
        <dbReference type="Proteomes" id="UP000051439"/>
    </source>
</evidence>
<reference evidence="1 2" key="1">
    <citation type="journal article" date="2015" name="Genome Announc.">
        <title>Expanding the biotechnology potential of lactobacilli through comparative genomics of 213 strains and associated genera.</title>
        <authorList>
            <person name="Sun Z."/>
            <person name="Harris H.M."/>
            <person name="McCann A."/>
            <person name="Guo C."/>
            <person name="Argimon S."/>
            <person name="Zhang W."/>
            <person name="Yang X."/>
            <person name="Jeffery I.B."/>
            <person name="Cooney J.C."/>
            <person name="Kagawa T.F."/>
            <person name="Liu W."/>
            <person name="Song Y."/>
            <person name="Salvetti E."/>
            <person name="Wrobel A."/>
            <person name="Rasinkangas P."/>
            <person name="Parkhill J."/>
            <person name="Rea M.C."/>
            <person name="O'Sullivan O."/>
            <person name="Ritari J."/>
            <person name="Douillard F.P."/>
            <person name="Paul Ross R."/>
            <person name="Yang R."/>
            <person name="Briner A.E."/>
            <person name="Felis G.E."/>
            <person name="de Vos W.M."/>
            <person name="Barrangou R."/>
            <person name="Klaenhammer T.R."/>
            <person name="Caufield P.W."/>
            <person name="Cui Y."/>
            <person name="Zhang H."/>
            <person name="O'Toole P.W."/>
        </authorList>
    </citation>
    <scope>NUCLEOTIDE SEQUENCE [LARGE SCALE GENOMIC DNA]</scope>
    <source>
        <strain evidence="1 2">DSM 19906</strain>
    </source>
</reference>
<proteinExistence type="predicted"/>
<sequence length="285" mass="33689">MNIGILLNKLFTVNSFNKLVSGESSETYKSIVNELINPPDSITNLQAMNLIYKYMSKRHRNEYFYKNTLLNKILLGRHSIQTSTALRELPINGNILDFLIINGVGQVYEIKTELDNLQRLKGQLNAYYHAFSLCNIVTDQSHLKQIMQSIDLPQVGIIVLTKRNTLHEERKATKYEKKLDYKSIFKILRKYEFEYILQKNFGFLPQVNDFQYYDVCFQMFKQLDIKQAQQEMLYQLKQRETVDRSNIKEFNKVPVEIKSLIYFSNYTDNNFKQLNQFLIKKIGDE</sequence>
<dbReference type="RefSeq" id="WP_056949698.1">
    <property type="nucleotide sequence ID" value="NZ_AZEB01000045.1"/>
</dbReference>
<dbReference type="InterPro" id="IPR047729">
    <property type="entry name" value="Sce7726-like"/>
</dbReference>
<dbReference type="EMBL" id="AZEB01000045">
    <property type="protein sequence ID" value="KRL19534.1"/>
    <property type="molecule type" value="Genomic_DNA"/>
</dbReference>
<evidence type="ECO:0008006" key="3">
    <source>
        <dbReference type="Google" id="ProtNLM"/>
    </source>
</evidence>